<dbReference type="EC" id="3.5.1.28" evidence="3"/>
<dbReference type="STRING" id="1670800.BSQ44_16485"/>
<dbReference type="InterPro" id="IPR036505">
    <property type="entry name" value="Amidase/PGRP_sf"/>
</dbReference>
<comment type="catalytic activity">
    <reaction evidence="1">
        <text>Hydrolyzes the link between N-acetylmuramoyl residues and L-amino acid residues in certain cell-wall glycopeptides.</text>
        <dbReference type="EC" id="3.5.1.28"/>
    </reaction>
</comment>
<evidence type="ECO:0000256" key="5">
    <source>
        <dbReference type="ARBA" id="ARBA00023316"/>
    </source>
</evidence>
<dbReference type="EMBL" id="CP018171">
    <property type="protein sequence ID" value="APH72783.1"/>
    <property type="molecule type" value="Genomic_DNA"/>
</dbReference>
<protein>
    <recommendedName>
        <fullName evidence="3">N-acetylmuramoyl-L-alanine amidase</fullName>
        <ecNumber evidence="3">3.5.1.28</ecNumber>
    </recommendedName>
</protein>
<dbReference type="AlphaFoldDB" id="A0A1L3STL5"/>
<dbReference type="InterPro" id="IPR036366">
    <property type="entry name" value="PGBDSf"/>
</dbReference>
<dbReference type="GO" id="GO:0019867">
    <property type="term" value="C:outer membrane"/>
    <property type="evidence" value="ECO:0007669"/>
    <property type="project" value="TreeGrafter"/>
</dbReference>
<dbReference type="InterPro" id="IPR002477">
    <property type="entry name" value="Peptidoglycan-bd-like"/>
</dbReference>
<accession>A0A1L3STL5</accession>
<dbReference type="CDD" id="cd06583">
    <property type="entry name" value="PGRP"/>
    <property type="match status" value="1"/>
</dbReference>
<dbReference type="GO" id="GO:0009253">
    <property type="term" value="P:peptidoglycan catabolic process"/>
    <property type="evidence" value="ECO:0007669"/>
    <property type="project" value="InterPro"/>
</dbReference>
<dbReference type="Pfam" id="PF01471">
    <property type="entry name" value="PG_binding_1"/>
    <property type="match status" value="1"/>
</dbReference>
<dbReference type="InterPro" id="IPR036365">
    <property type="entry name" value="PGBD-like_sf"/>
</dbReference>
<name>A0A1L3STL5_9HYPH</name>
<feature type="domain" description="N-acetylmuramoyl-L-alanine amidase" evidence="6">
    <location>
        <begin position="16"/>
        <end position="153"/>
    </location>
</feature>
<keyword evidence="8" id="KW-1185">Reference proteome</keyword>
<keyword evidence="5" id="KW-0961">Cell wall biogenesis/degradation</keyword>
<dbReference type="SUPFAM" id="SSF47090">
    <property type="entry name" value="PGBD-like"/>
    <property type="match status" value="1"/>
</dbReference>
<sequence length="262" mass="28085">MSGFAADHPGADIRVSPNFGPRAGSMGPDMIVLHYTGMESGPGAEAWLCNPESEVSSHYLVHEDGRIVQMVRESDRAWHAGKSSWKGETDVNSHSVGIEIVNSGHFLGYPDFPEAQIAAVIALCRGICERHAIVPERVLAHSDVAPGRKIDPGEKFPWTRLAEAGLGVRPPEPPPVSGPYLASGATGDAVERLQSMLGLYGYGIEITGTFDRTTHVAVDAFQRHFRPARVDGIADGATFAVLHELVRASSLDVAETRVVSKA</sequence>
<dbReference type="OrthoDB" id="9794842at2"/>
<dbReference type="Proteomes" id="UP000182840">
    <property type="component" value="Chromosome"/>
</dbReference>
<keyword evidence="4" id="KW-0378">Hydrolase</keyword>
<dbReference type="PANTHER" id="PTHR30417:SF1">
    <property type="entry name" value="N-ACETYLMURAMOYL-L-ALANINE AMIDASE AMID"/>
    <property type="match status" value="1"/>
</dbReference>
<evidence type="ECO:0000259" key="6">
    <source>
        <dbReference type="SMART" id="SM00644"/>
    </source>
</evidence>
<reference evidence="8" key="1">
    <citation type="submission" date="2016-11" db="EMBL/GenBank/DDBJ databases">
        <title>Mesorhizobium oceanicum sp. nov., isolated from deep seawater in South China Sea.</title>
        <authorList>
            <person name="Fu G.-Y."/>
        </authorList>
    </citation>
    <scope>NUCLEOTIDE SEQUENCE [LARGE SCALE GENOMIC DNA]</scope>
    <source>
        <strain evidence="8">B7</strain>
    </source>
</reference>
<dbReference type="InterPro" id="IPR002502">
    <property type="entry name" value="Amidase_domain"/>
</dbReference>
<dbReference type="KEGG" id="meso:BSQ44_16485"/>
<comment type="similarity">
    <text evidence="2">Belongs to the N-acetylmuramoyl-L-alanine amidase 2 family.</text>
</comment>
<evidence type="ECO:0000256" key="4">
    <source>
        <dbReference type="ARBA" id="ARBA00022801"/>
    </source>
</evidence>
<dbReference type="SUPFAM" id="SSF55846">
    <property type="entry name" value="N-acetylmuramoyl-L-alanine amidase-like"/>
    <property type="match status" value="1"/>
</dbReference>
<dbReference type="Gene3D" id="1.10.101.10">
    <property type="entry name" value="PGBD-like superfamily/PGBD"/>
    <property type="match status" value="1"/>
</dbReference>
<dbReference type="GO" id="GO:0008745">
    <property type="term" value="F:N-acetylmuramoyl-L-alanine amidase activity"/>
    <property type="evidence" value="ECO:0007669"/>
    <property type="project" value="UniProtKB-EC"/>
</dbReference>
<evidence type="ECO:0000256" key="1">
    <source>
        <dbReference type="ARBA" id="ARBA00001561"/>
    </source>
</evidence>
<organism evidence="7 8">
    <name type="scientific">Aquibium oceanicum</name>
    <dbReference type="NCBI Taxonomy" id="1670800"/>
    <lineage>
        <taxon>Bacteria</taxon>
        <taxon>Pseudomonadati</taxon>
        <taxon>Pseudomonadota</taxon>
        <taxon>Alphaproteobacteria</taxon>
        <taxon>Hyphomicrobiales</taxon>
        <taxon>Phyllobacteriaceae</taxon>
        <taxon>Aquibium</taxon>
    </lineage>
</organism>
<dbReference type="GO" id="GO:0009254">
    <property type="term" value="P:peptidoglycan turnover"/>
    <property type="evidence" value="ECO:0007669"/>
    <property type="project" value="TreeGrafter"/>
</dbReference>
<evidence type="ECO:0000256" key="3">
    <source>
        <dbReference type="ARBA" id="ARBA00011901"/>
    </source>
</evidence>
<evidence type="ECO:0000313" key="7">
    <source>
        <dbReference type="EMBL" id="APH72783.1"/>
    </source>
</evidence>
<dbReference type="Gene3D" id="3.40.80.10">
    <property type="entry name" value="Peptidoglycan recognition protein-like"/>
    <property type="match status" value="1"/>
</dbReference>
<dbReference type="PANTHER" id="PTHR30417">
    <property type="entry name" value="N-ACETYLMURAMOYL-L-ALANINE AMIDASE AMID"/>
    <property type="match status" value="1"/>
</dbReference>
<evidence type="ECO:0000313" key="8">
    <source>
        <dbReference type="Proteomes" id="UP000182840"/>
    </source>
</evidence>
<dbReference type="Pfam" id="PF01510">
    <property type="entry name" value="Amidase_2"/>
    <property type="match status" value="1"/>
</dbReference>
<proteinExistence type="inferred from homology"/>
<gene>
    <name evidence="7" type="ORF">BSQ44_16485</name>
</gene>
<dbReference type="InterPro" id="IPR051206">
    <property type="entry name" value="NAMLAA_amidase_2"/>
</dbReference>
<dbReference type="GO" id="GO:0071555">
    <property type="term" value="P:cell wall organization"/>
    <property type="evidence" value="ECO:0007669"/>
    <property type="project" value="UniProtKB-KW"/>
</dbReference>
<dbReference type="SMART" id="SM00644">
    <property type="entry name" value="Ami_2"/>
    <property type="match status" value="1"/>
</dbReference>
<evidence type="ECO:0000256" key="2">
    <source>
        <dbReference type="ARBA" id="ARBA00007553"/>
    </source>
</evidence>
<dbReference type="RefSeq" id="WP_072606105.1">
    <property type="nucleotide sequence ID" value="NZ_CP018171.1"/>
</dbReference>